<dbReference type="Pfam" id="PF02566">
    <property type="entry name" value="OsmC"/>
    <property type="match status" value="1"/>
</dbReference>
<sequence length="134" mass="14701">MPHIKSSYQGDLRTKATHLKSANEIITDAPTDNHGKGEAFSPTDLVCASLCSCMMTIMGIRAQKYDIMLEGLEADITKYMSSSPRQISKIQIEFRLGASNATPEQLEMLKEAALTCPVALSLNPSIEQDVSFDF</sequence>
<dbReference type="EMBL" id="CP120682">
    <property type="protein sequence ID" value="WKN35809.1"/>
    <property type="molecule type" value="Genomic_DNA"/>
</dbReference>
<gene>
    <name evidence="1" type="ORF">K4G66_25915</name>
</gene>
<proteinExistence type="predicted"/>
<organism evidence="1">
    <name type="scientific">Roseihalotalea indica</name>
    <dbReference type="NCBI Taxonomy" id="2867963"/>
    <lineage>
        <taxon>Bacteria</taxon>
        <taxon>Pseudomonadati</taxon>
        <taxon>Bacteroidota</taxon>
        <taxon>Cytophagia</taxon>
        <taxon>Cytophagales</taxon>
        <taxon>Catalimonadaceae</taxon>
        <taxon>Roseihalotalea</taxon>
    </lineage>
</organism>
<dbReference type="InterPro" id="IPR003718">
    <property type="entry name" value="OsmC/Ohr_fam"/>
</dbReference>
<reference evidence="1" key="2">
    <citation type="journal article" date="2024" name="Antonie Van Leeuwenhoek">
        <title>Roseihalotalea indica gen. nov., sp. nov., a halophilic Bacteroidetes from mesopelagic Southwest Indian Ocean with higher carbohydrate metabolic potential.</title>
        <authorList>
            <person name="Chen B."/>
            <person name="Zhang M."/>
            <person name="Lin D."/>
            <person name="Ye J."/>
            <person name="Tang K."/>
        </authorList>
    </citation>
    <scope>NUCLEOTIDE SEQUENCE</scope>
    <source>
        <strain evidence="1">TK19036</strain>
    </source>
</reference>
<dbReference type="InterPro" id="IPR036102">
    <property type="entry name" value="OsmC/Ohrsf"/>
</dbReference>
<name>A0AA49GL86_9BACT</name>
<dbReference type="PANTHER" id="PTHR39624:SF2">
    <property type="entry name" value="OSMC-LIKE PROTEIN"/>
    <property type="match status" value="1"/>
</dbReference>
<dbReference type="AlphaFoldDB" id="A0AA49GL86"/>
<protein>
    <submittedName>
        <fullName evidence="1">OsmC family protein</fullName>
    </submittedName>
</protein>
<reference evidence="1" key="1">
    <citation type="journal article" date="2023" name="Comput. Struct. Biotechnol. J.">
        <title>Discovery of a novel marine Bacteroidetes with a rich repertoire of carbohydrate-active enzymes.</title>
        <authorList>
            <person name="Chen B."/>
            <person name="Liu G."/>
            <person name="Chen Q."/>
            <person name="Wang H."/>
            <person name="Liu L."/>
            <person name="Tang K."/>
        </authorList>
    </citation>
    <scope>NUCLEOTIDE SEQUENCE</scope>
    <source>
        <strain evidence="1">TK19036</strain>
    </source>
</reference>
<dbReference type="PANTHER" id="PTHR39624">
    <property type="entry name" value="PROTEIN INVOLVED IN RIMO-MEDIATED BETA-METHYLTHIOLATION OF RIBOSOMAL PROTEIN S12 YCAO"/>
    <property type="match status" value="1"/>
</dbReference>
<dbReference type="SUPFAM" id="SSF82784">
    <property type="entry name" value="OsmC-like"/>
    <property type="match status" value="1"/>
</dbReference>
<dbReference type="Gene3D" id="3.30.300.20">
    <property type="match status" value="1"/>
</dbReference>
<accession>A0AA49GL86</accession>
<dbReference type="InterPro" id="IPR015946">
    <property type="entry name" value="KH_dom-like_a/b"/>
</dbReference>
<evidence type="ECO:0000313" key="1">
    <source>
        <dbReference type="EMBL" id="WKN35809.1"/>
    </source>
</evidence>